<keyword evidence="5" id="KW-0234">DNA repair</keyword>
<dbReference type="GO" id="GO:0000012">
    <property type="term" value="P:single strand break repair"/>
    <property type="evidence" value="ECO:0007669"/>
    <property type="project" value="InterPro"/>
</dbReference>
<dbReference type="InterPro" id="IPR006642">
    <property type="entry name" value="Rad18_UBZ4"/>
</dbReference>
<name>A0AAD9JXE3_9ANNE</name>
<dbReference type="GO" id="GO:0006284">
    <property type="term" value="P:base-excision repair"/>
    <property type="evidence" value="ECO:0007669"/>
    <property type="project" value="TreeGrafter"/>
</dbReference>
<dbReference type="GO" id="GO:0008270">
    <property type="term" value="F:zinc ion binding"/>
    <property type="evidence" value="ECO:0007669"/>
    <property type="project" value="UniProtKB-KW"/>
</dbReference>
<accession>A0AAD9JXE3</accession>
<feature type="domain" description="UBZ4-type" evidence="6">
    <location>
        <begin position="533"/>
        <end position="556"/>
    </location>
</feature>
<evidence type="ECO:0000313" key="8">
    <source>
        <dbReference type="Proteomes" id="UP001208570"/>
    </source>
</evidence>
<evidence type="ECO:0000256" key="4">
    <source>
        <dbReference type="ARBA" id="ARBA00022833"/>
    </source>
</evidence>
<dbReference type="Pfam" id="PF01834">
    <property type="entry name" value="XRCC1_N"/>
    <property type="match status" value="1"/>
</dbReference>
<dbReference type="PANTHER" id="PTHR11370:SF4">
    <property type="entry name" value="DNA-REPAIR PROTEIN XRCC1 N-TERMINAL DOMAIN-CONTAINING PROTEIN"/>
    <property type="match status" value="1"/>
</dbReference>
<reference evidence="7" key="1">
    <citation type="journal article" date="2023" name="Mol. Biol. Evol.">
        <title>Third-Generation Sequencing Reveals the Adaptive Role of the Epigenome in Three Deep-Sea Polychaetes.</title>
        <authorList>
            <person name="Perez M."/>
            <person name="Aroh O."/>
            <person name="Sun Y."/>
            <person name="Lan Y."/>
            <person name="Juniper S.K."/>
            <person name="Young C.R."/>
            <person name="Angers B."/>
            <person name="Qian P.Y."/>
        </authorList>
    </citation>
    <scope>NUCLEOTIDE SEQUENCE</scope>
    <source>
        <strain evidence="7">P08H-3</strain>
    </source>
</reference>
<evidence type="ECO:0000256" key="1">
    <source>
        <dbReference type="ARBA" id="ARBA00022723"/>
    </source>
</evidence>
<proteinExistence type="predicted"/>
<keyword evidence="3" id="KW-0863">Zinc-finger</keyword>
<keyword evidence="8" id="KW-1185">Reference proteome</keyword>
<dbReference type="GO" id="GO:0005634">
    <property type="term" value="C:nucleus"/>
    <property type="evidence" value="ECO:0007669"/>
    <property type="project" value="InterPro"/>
</dbReference>
<dbReference type="EMBL" id="JAODUP010000127">
    <property type="protein sequence ID" value="KAK2160799.1"/>
    <property type="molecule type" value="Genomic_DNA"/>
</dbReference>
<feature type="domain" description="UBZ4-type" evidence="6">
    <location>
        <begin position="488"/>
        <end position="511"/>
    </location>
</feature>
<dbReference type="Proteomes" id="UP001208570">
    <property type="component" value="Unassembled WGS sequence"/>
</dbReference>
<evidence type="ECO:0000256" key="5">
    <source>
        <dbReference type="ARBA" id="ARBA00023204"/>
    </source>
</evidence>
<dbReference type="FunFam" id="2.60.120.260:FF:000025">
    <property type="entry name" value="DNA repair protein XRCC1 isoform X1"/>
    <property type="match status" value="1"/>
</dbReference>
<comment type="caution">
    <text evidence="7">The sequence shown here is derived from an EMBL/GenBank/DDBJ whole genome shotgun (WGS) entry which is preliminary data.</text>
</comment>
<keyword evidence="4" id="KW-0862">Zinc</keyword>
<dbReference type="Gene3D" id="2.60.120.260">
    <property type="entry name" value="Galactose-binding domain-like"/>
    <property type="match status" value="1"/>
</dbReference>
<evidence type="ECO:0000259" key="6">
    <source>
        <dbReference type="SMART" id="SM00734"/>
    </source>
</evidence>
<evidence type="ECO:0000256" key="3">
    <source>
        <dbReference type="ARBA" id="ARBA00022771"/>
    </source>
</evidence>
<evidence type="ECO:0000256" key="2">
    <source>
        <dbReference type="ARBA" id="ARBA00022763"/>
    </source>
</evidence>
<sequence length="564" mass="63205">MSATAEEDALAEYEMAKKVAKKKLLNSDRILKSFVFLRADPKNPAENILKGDGSKKWLSSSNDRSGKLECVIQLDRMCQISHIDIGTHFVFSAQILVGRSDWPLGKDYVTLLPSTTFMTPLECRKEKHKTSMRMFNREHFHQESFIQKWDRVKVVCTQPFRKDAQLGLSLLRITTDDELDLSPPSHSVQHSKEDSLIEECEKNAEESNTVTAIQKHFFGKAVTGLQSSLAKIAGTAENGSVEEALWSRNVKLVVAAKAKYKKEPQQNKSPEFQETFVKQNIPFITAVERFLSKLDVQSMDMNNITFADLRCSFEEQKHKKLSKNEKKIFLKKARVFIEETMSSKSDSNEVFVNDQSGIIAEPCDRLLCEENATRGSMETNRLKSSTSDVSLKEKQRFCKKRKMEISESVPSKRKVPADYCQQTVYNPGKTIHGPKEMASDKRNSNCIVTTEYISSYDHRSTAEDGCGGPCLTSTLDLTSHGKGNLPGQVTCPICKGLFGENQIEMHASSCGIEVSSDTDVEDEDTAQSSSDDIGQCPICGCVYPLTQLISHVDFCSSSKHFSTE</sequence>
<organism evidence="7 8">
    <name type="scientific">Paralvinella palmiformis</name>
    <dbReference type="NCBI Taxonomy" id="53620"/>
    <lineage>
        <taxon>Eukaryota</taxon>
        <taxon>Metazoa</taxon>
        <taxon>Spiralia</taxon>
        <taxon>Lophotrochozoa</taxon>
        <taxon>Annelida</taxon>
        <taxon>Polychaeta</taxon>
        <taxon>Sedentaria</taxon>
        <taxon>Canalipalpata</taxon>
        <taxon>Terebellida</taxon>
        <taxon>Terebelliformia</taxon>
        <taxon>Alvinellidae</taxon>
        <taxon>Paralvinella</taxon>
    </lineage>
</organism>
<gene>
    <name evidence="7" type="ORF">LSH36_127g17021</name>
</gene>
<dbReference type="PANTHER" id="PTHR11370">
    <property type="entry name" value="DNA-REPAIR PROTEIN XRCC1"/>
    <property type="match status" value="1"/>
</dbReference>
<dbReference type="SUPFAM" id="SSF49785">
    <property type="entry name" value="Galactose-binding domain-like"/>
    <property type="match status" value="1"/>
</dbReference>
<dbReference type="InterPro" id="IPR008979">
    <property type="entry name" value="Galactose-bd-like_sf"/>
</dbReference>
<dbReference type="SMART" id="SM00734">
    <property type="entry name" value="ZnF_Rad18"/>
    <property type="match status" value="2"/>
</dbReference>
<keyword evidence="2" id="KW-0227">DNA damage</keyword>
<evidence type="ECO:0000313" key="7">
    <source>
        <dbReference type="EMBL" id="KAK2160799.1"/>
    </source>
</evidence>
<keyword evidence="1" id="KW-0479">Metal-binding</keyword>
<dbReference type="AlphaFoldDB" id="A0AAD9JXE3"/>
<protein>
    <recommendedName>
        <fullName evidence="6">UBZ4-type domain-containing protein</fullName>
    </recommendedName>
</protein>
<dbReference type="InterPro" id="IPR002706">
    <property type="entry name" value="Xrcc1_N"/>
</dbReference>
<dbReference type="GO" id="GO:0003684">
    <property type="term" value="F:damaged DNA binding"/>
    <property type="evidence" value="ECO:0007669"/>
    <property type="project" value="InterPro"/>
</dbReference>